<sequence length="336" mass="38202">MIKSFPYKLGVIIPTGTILYIGLVLVVLFPQYTQTKILPAWLGALAWLLLIYWLACTTDPGYVNPEFTDEWEVKCKVCDVIKPERAHHCKECNRCVLRMDHHCPWTNNCVGNNNFPHFMRFLGWVIIVNGVALAGYFVYWVRVLDDWGMPGYLMPRYKLVLGLLGLIGSLLVEITITLLFLRSILNIVSGQTQIESWEIERANTIARRIDPSNLPEFPFDVTLGLNWSVAMGNFFLSWWPWAGPGTDGHDFPKLFYTSVRWPPATPENVHDWYTVKRWRTSEGDNITDFGVDAEIDDVEVEVPPGAAEDAATEQIEDKPKASPAKKRGGRKKKVSS</sequence>
<dbReference type="Pfam" id="PF01529">
    <property type="entry name" value="DHHC"/>
    <property type="match status" value="1"/>
</dbReference>
<keyword evidence="14" id="KW-1185">Reference proteome</keyword>
<comment type="caution">
    <text evidence="13">The sequence shown here is derived from an EMBL/GenBank/DDBJ whole genome shotgun (WGS) entry which is preliminary data.</text>
</comment>
<name>A0A2T0FFF1_9ASCO</name>
<comment type="subcellular location">
    <subcellularLocation>
        <location evidence="1">Membrane</location>
        <topology evidence="1">Multi-pass membrane protein</topology>
    </subcellularLocation>
</comment>
<protein>
    <recommendedName>
        <fullName evidence="10">Palmitoyltransferase</fullName>
        <ecNumber evidence="10">2.3.1.225</ecNumber>
    </recommendedName>
</protein>
<keyword evidence="8 10" id="KW-0012">Acyltransferase</keyword>
<evidence type="ECO:0000256" key="2">
    <source>
        <dbReference type="ARBA" id="ARBA00022679"/>
    </source>
</evidence>
<gene>
    <name evidence="13" type="ORF">B9G98_01324</name>
</gene>
<evidence type="ECO:0000256" key="6">
    <source>
        <dbReference type="ARBA" id="ARBA00023139"/>
    </source>
</evidence>
<feature type="transmembrane region" description="Helical" evidence="10">
    <location>
        <begin position="121"/>
        <end position="139"/>
    </location>
</feature>
<evidence type="ECO:0000256" key="3">
    <source>
        <dbReference type="ARBA" id="ARBA00022692"/>
    </source>
</evidence>
<feature type="transmembrane region" description="Helical" evidence="10">
    <location>
        <begin position="38"/>
        <end position="55"/>
    </location>
</feature>
<dbReference type="InterPro" id="IPR001594">
    <property type="entry name" value="Palmitoyltrfase_DHHC"/>
</dbReference>
<proteinExistence type="inferred from homology"/>
<reference evidence="13 14" key="1">
    <citation type="submission" date="2017-04" db="EMBL/GenBank/DDBJ databases">
        <title>Genome sequencing of [Candida] sorbophila.</title>
        <authorList>
            <person name="Ahn J.O."/>
        </authorList>
    </citation>
    <scope>NUCLEOTIDE SEQUENCE [LARGE SCALE GENOMIC DNA]</scope>
    <source>
        <strain evidence="13 14">DS02</strain>
    </source>
</reference>
<dbReference type="GO" id="GO:0016020">
    <property type="term" value="C:membrane"/>
    <property type="evidence" value="ECO:0007669"/>
    <property type="project" value="UniProtKB-SubCell"/>
</dbReference>
<dbReference type="Proteomes" id="UP000238350">
    <property type="component" value="Unassembled WGS sequence"/>
</dbReference>
<feature type="domain" description="Palmitoyltransferase DHHC" evidence="12">
    <location>
        <begin position="74"/>
        <end position="198"/>
    </location>
</feature>
<evidence type="ECO:0000313" key="13">
    <source>
        <dbReference type="EMBL" id="PRT53704.1"/>
    </source>
</evidence>
<evidence type="ECO:0000256" key="9">
    <source>
        <dbReference type="ARBA" id="ARBA00048048"/>
    </source>
</evidence>
<dbReference type="GeneID" id="36515073"/>
<dbReference type="InterPro" id="IPR039859">
    <property type="entry name" value="PFA4/ZDH16/20/ERF2-like"/>
</dbReference>
<keyword evidence="5 10" id="KW-0472">Membrane</keyword>
<dbReference type="RefSeq" id="XP_024663650.1">
    <property type="nucleotide sequence ID" value="XM_024807882.1"/>
</dbReference>
<dbReference type="OrthoDB" id="331948at2759"/>
<keyword evidence="2 10" id="KW-0808">Transferase</keyword>
<dbReference type="PROSITE" id="PS50216">
    <property type="entry name" value="DHHC"/>
    <property type="match status" value="1"/>
</dbReference>
<evidence type="ECO:0000256" key="1">
    <source>
        <dbReference type="ARBA" id="ARBA00004141"/>
    </source>
</evidence>
<keyword evidence="4 10" id="KW-1133">Transmembrane helix</keyword>
<evidence type="ECO:0000256" key="5">
    <source>
        <dbReference type="ARBA" id="ARBA00023136"/>
    </source>
</evidence>
<feature type="transmembrane region" description="Helical" evidence="10">
    <location>
        <begin position="159"/>
        <end position="181"/>
    </location>
</feature>
<accession>A0A2T0FFF1</accession>
<comment type="domain">
    <text evidence="10">The DHHC domain is required for palmitoyltransferase activity.</text>
</comment>
<comment type="similarity">
    <text evidence="10">Belongs to the DHHC palmitoyltransferase family.</text>
</comment>
<evidence type="ECO:0000256" key="4">
    <source>
        <dbReference type="ARBA" id="ARBA00022989"/>
    </source>
</evidence>
<keyword evidence="6" id="KW-0564">Palmitate</keyword>
<evidence type="ECO:0000256" key="11">
    <source>
        <dbReference type="SAM" id="MobiDB-lite"/>
    </source>
</evidence>
<feature type="region of interest" description="Disordered" evidence="11">
    <location>
        <begin position="304"/>
        <end position="336"/>
    </location>
</feature>
<dbReference type="GO" id="GO:0019706">
    <property type="term" value="F:protein-cysteine S-palmitoyltransferase activity"/>
    <property type="evidence" value="ECO:0007669"/>
    <property type="project" value="UniProtKB-EC"/>
</dbReference>
<evidence type="ECO:0000256" key="7">
    <source>
        <dbReference type="ARBA" id="ARBA00023288"/>
    </source>
</evidence>
<dbReference type="EC" id="2.3.1.225" evidence="10"/>
<evidence type="ECO:0000256" key="10">
    <source>
        <dbReference type="RuleBase" id="RU079119"/>
    </source>
</evidence>
<feature type="compositionally biased region" description="Basic residues" evidence="11">
    <location>
        <begin position="323"/>
        <end position="336"/>
    </location>
</feature>
<evidence type="ECO:0000256" key="8">
    <source>
        <dbReference type="ARBA" id="ARBA00023315"/>
    </source>
</evidence>
<keyword evidence="7" id="KW-0449">Lipoprotein</keyword>
<dbReference type="EMBL" id="NDIQ01000001">
    <property type="protein sequence ID" value="PRT53704.1"/>
    <property type="molecule type" value="Genomic_DNA"/>
</dbReference>
<keyword evidence="3 10" id="KW-0812">Transmembrane</keyword>
<organism evidence="13 14">
    <name type="scientific">Wickerhamiella sorbophila</name>
    <dbReference type="NCBI Taxonomy" id="45607"/>
    <lineage>
        <taxon>Eukaryota</taxon>
        <taxon>Fungi</taxon>
        <taxon>Dikarya</taxon>
        <taxon>Ascomycota</taxon>
        <taxon>Saccharomycotina</taxon>
        <taxon>Dipodascomycetes</taxon>
        <taxon>Dipodascales</taxon>
        <taxon>Trichomonascaceae</taxon>
        <taxon>Wickerhamiella</taxon>
    </lineage>
</organism>
<evidence type="ECO:0000259" key="12">
    <source>
        <dbReference type="Pfam" id="PF01529"/>
    </source>
</evidence>
<evidence type="ECO:0000313" key="14">
    <source>
        <dbReference type="Proteomes" id="UP000238350"/>
    </source>
</evidence>
<dbReference type="PANTHER" id="PTHR12246">
    <property type="entry name" value="PALMITOYLTRANSFERASE ZDHHC16"/>
    <property type="match status" value="1"/>
</dbReference>
<feature type="transmembrane region" description="Helical" evidence="10">
    <location>
        <begin position="12"/>
        <end position="32"/>
    </location>
</feature>
<dbReference type="AlphaFoldDB" id="A0A2T0FFF1"/>
<comment type="catalytic activity">
    <reaction evidence="9 10">
        <text>L-cysteinyl-[protein] + hexadecanoyl-CoA = S-hexadecanoyl-L-cysteinyl-[protein] + CoA</text>
        <dbReference type="Rhea" id="RHEA:36683"/>
        <dbReference type="Rhea" id="RHEA-COMP:10131"/>
        <dbReference type="Rhea" id="RHEA-COMP:11032"/>
        <dbReference type="ChEBI" id="CHEBI:29950"/>
        <dbReference type="ChEBI" id="CHEBI:57287"/>
        <dbReference type="ChEBI" id="CHEBI:57379"/>
        <dbReference type="ChEBI" id="CHEBI:74151"/>
        <dbReference type="EC" id="2.3.1.225"/>
    </reaction>
</comment>